<reference evidence="3 4" key="1">
    <citation type="submission" date="2019-10" db="EMBL/GenBank/DDBJ databases">
        <title>Bacillus from the desert of Cuatro Cinegas, Coahuila.</title>
        <authorList>
            <person name="Olmedo-Alvarez G."/>
            <person name="Saldana S."/>
            <person name="Barcelo D."/>
        </authorList>
    </citation>
    <scope>NUCLEOTIDE SEQUENCE [LARGE SCALE GENOMIC DNA]</scope>
    <source>
        <strain evidence="3 4">CH155b_5T</strain>
    </source>
</reference>
<protein>
    <submittedName>
        <fullName evidence="3">Site-specific integrase</fullName>
    </submittedName>
</protein>
<dbReference type="InterPro" id="IPR013762">
    <property type="entry name" value="Integrase-like_cat_sf"/>
</dbReference>
<comment type="caution">
    <text evidence="3">The sequence shown here is derived from an EMBL/GenBank/DDBJ whole genome shotgun (WGS) entry which is preliminary data.</text>
</comment>
<feature type="domain" description="Tyr recombinase" evidence="2">
    <location>
        <begin position="169"/>
        <end position="402"/>
    </location>
</feature>
<dbReference type="EMBL" id="WBPG01000014">
    <property type="protein sequence ID" value="KAB2443655.1"/>
    <property type="molecule type" value="Genomic_DNA"/>
</dbReference>
<dbReference type="SUPFAM" id="SSF56349">
    <property type="entry name" value="DNA breaking-rejoining enzymes"/>
    <property type="match status" value="1"/>
</dbReference>
<dbReference type="Proteomes" id="UP000470409">
    <property type="component" value="Unassembled WGS sequence"/>
</dbReference>
<dbReference type="InterPro" id="IPR002104">
    <property type="entry name" value="Integrase_catalytic"/>
</dbReference>
<dbReference type="RefSeq" id="WP_151625937.1">
    <property type="nucleotide sequence ID" value="NZ_WBPG01000014.1"/>
</dbReference>
<dbReference type="AlphaFoldDB" id="A0A7V7S8T0"/>
<dbReference type="Pfam" id="PF00589">
    <property type="entry name" value="Phage_integrase"/>
    <property type="match status" value="1"/>
</dbReference>
<accession>A0A7V7S8T0</accession>
<sequence>MEQSIIVSSRRIIFNEKLKIELRSKINQLGDFKFEDDVWYFNKKHKDAQHKRSYVVRFLSIDDEYKEALKYYTLIKNNSVLSIQRKVYMFGIFLVFLKENYQGKALKEVDRSIINKFEYELRLNHEYSTNRKSYIYSAVQDIFEVMRGFPVFPDIVPTKEITPFKQVGNKNKRVIPNEVIKKLDFLMKDFNVNVPLEFRTLYWLMRSFPNRITEILSMKRSCLNTFYSEYTITIPSFKQNGGYLQGELKTIPVIYHGHGKFVIDLIKKLQKQTENLLENFELGDRYEKNSDYLFIVRHWSFYDDNNKISYVYNKQHTNLRIWDSEKINKLIKELILISGIKDTKGGIYCPTTHQFRHNAITDRMYQVGYTVEQIIKLTKHKNINMLANYVEQIKEKHKEVHLNINNLKSAKDSAVSFRGRIMNLDENTIKYLSKDINKYLTWEVNGKKGVGICGDIIGCNPKGTSIHFECYACDWFIPKADYLEDYKKEHRYWLDVIERTANDERRAAHLENAIRNVSYLERIIEICQSGVTAYTGSIKQKLKNENVHRWE</sequence>
<keyword evidence="1" id="KW-0233">DNA recombination</keyword>
<dbReference type="Gene3D" id="1.10.443.10">
    <property type="entry name" value="Intergrase catalytic core"/>
    <property type="match status" value="1"/>
</dbReference>
<evidence type="ECO:0000259" key="2">
    <source>
        <dbReference type="PROSITE" id="PS51898"/>
    </source>
</evidence>
<dbReference type="InterPro" id="IPR011010">
    <property type="entry name" value="DNA_brk_join_enz"/>
</dbReference>
<dbReference type="GO" id="GO:0015074">
    <property type="term" value="P:DNA integration"/>
    <property type="evidence" value="ECO:0007669"/>
    <property type="project" value="InterPro"/>
</dbReference>
<name>A0A7V7S8T0_9BACI</name>
<evidence type="ECO:0000313" key="3">
    <source>
        <dbReference type="EMBL" id="KAB2443655.1"/>
    </source>
</evidence>
<evidence type="ECO:0000313" key="4">
    <source>
        <dbReference type="Proteomes" id="UP000470409"/>
    </source>
</evidence>
<evidence type="ECO:0000256" key="1">
    <source>
        <dbReference type="ARBA" id="ARBA00023172"/>
    </source>
</evidence>
<proteinExistence type="predicted"/>
<organism evidence="3 4">
    <name type="scientific">Bacillus luti</name>
    <dbReference type="NCBI Taxonomy" id="2026191"/>
    <lineage>
        <taxon>Bacteria</taxon>
        <taxon>Bacillati</taxon>
        <taxon>Bacillota</taxon>
        <taxon>Bacilli</taxon>
        <taxon>Bacillales</taxon>
        <taxon>Bacillaceae</taxon>
        <taxon>Bacillus</taxon>
        <taxon>Bacillus cereus group</taxon>
    </lineage>
</organism>
<dbReference type="PROSITE" id="PS51898">
    <property type="entry name" value="TYR_RECOMBINASE"/>
    <property type="match status" value="1"/>
</dbReference>
<gene>
    <name evidence="3" type="ORF">F8163_11375</name>
</gene>
<dbReference type="GO" id="GO:0006310">
    <property type="term" value="P:DNA recombination"/>
    <property type="evidence" value="ECO:0007669"/>
    <property type="project" value="UniProtKB-KW"/>
</dbReference>
<dbReference type="GO" id="GO:0003677">
    <property type="term" value="F:DNA binding"/>
    <property type="evidence" value="ECO:0007669"/>
    <property type="project" value="InterPro"/>
</dbReference>